<evidence type="ECO:0000313" key="19">
    <source>
        <dbReference type="EMBL" id="SAK89158.1"/>
    </source>
</evidence>
<comment type="caution">
    <text evidence="19">The sequence shown here is derived from an EMBL/GenBank/DDBJ whole genome shotgun (WGS) entry which is preliminary data.</text>
</comment>
<evidence type="ECO:0000256" key="10">
    <source>
        <dbReference type="ARBA" id="ARBA00023077"/>
    </source>
</evidence>
<dbReference type="InterPro" id="IPR037066">
    <property type="entry name" value="Plug_dom_sf"/>
</dbReference>
<keyword evidence="12 19" id="KW-0675">Receptor</keyword>
<comment type="similarity">
    <text evidence="2 14 16">Belongs to the TonB-dependent receptor family.</text>
</comment>
<evidence type="ECO:0000256" key="6">
    <source>
        <dbReference type="ARBA" id="ARBA00022692"/>
    </source>
</evidence>
<dbReference type="RefSeq" id="WP_061171404.1">
    <property type="nucleotide sequence ID" value="NZ_FCOA02000033.1"/>
</dbReference>
<evidence type="ECO:0000256" key="1">
    <source>
        <dbReference type="ARBA" id="ARBA00004571"/>
    </source>
</evidence>
<keyword evidence="3 14" id="KW-0813">Transport</keyword>
<evidence type="ECO:0000256" key="4">
    <source>
        <dbReference type="ARBA" id="ARBA00022452"/>
    </source>
</evidence>
<sequence length="732" mass="78486">MSRRGTQQHFNQRTAVSWAVERLFVGLAAAAALQGSAYAQSAATTESDAPQTTALPAVMVKATATPGELPAPYAGGQVARGGGIGVLGAANVMDQPFNTTNYTDEFIRDTQARTIGDVVVNNASVRTEQSAGGFGDVFEIRGFAVQATDVALNGLYGMVSAARVPVNLLERVEVLQGPGSLMYGMGPGGSIGGAINIVTKRADDQPLTRLTALYQSKAQFGVAADVGRRFGDEGQWGIRVNGQFKDGETGIAHGNQLQGDGAVGLDYRGKQLRWSFDAYNVSENTDELRSQIGLGTATAVPDVPSAYNNLYPGSKLKLRDSALMTRLEYDVNKYVTVYGAAGEHYGTSEQNFPSATGMTAGGAFNVRNGYYDQYTRTKSVDAGLRFHFDTFGVKHTLVTGVTSLNQEIGYFYALAPVSQTVASNLYSPTPLPPMTTPRGDMQRTSQTRLNSQQVIDTMSFFDDRLLITGGFRRQTIGLDNYDPGTGARTSTLDQQAISPLAGIVFKPLNNVSVYGNFTSGLSNGNTAPAGTANAGQAFAPYKSNQYEAGVKADWGRVMTSVSVFQISQPNGVTNPVTNIYGYDGRTKVRGLELAAYGEAFRNLRLMASATFYDPKLEGTAGGVNDGNDPAGVPKFAFNLGADYDLPWVPGLSVNGRIIHTGAQYYNASNTLRLPAWTRYDVGVRYGVRIAQKDVVFRANVENLFGSRYWIQQGTYISNAAPRTLLLSAQIDF</sequence>
<feature type="short sequence motif" description="TonB C-terminal box" evidence="15">
    <location>
        <begin position="715"/>
        <end position="732"/>
    </location>
</feature>
<evidence type="ECO:0000313" key="20">
    <source>
        <dbReference type="Proteomes" id="UP000054851"/>
    </source>
</evidence>
<name>A0A158D3I9_9BURK</name>
<dbReference type="Gene3D" id="2.40.170.20">
    <property type="entry name" value="TonB-dependent receptor, beta-barrel domain"/>
    <property type="match status" value="1"/>
</dbReference>
<evidence type="ECO:0000256" key="3">
    <source>
        <dbReference type="ARBA" id="ARBA00022448"/>
    </source>
</evidence>
<dbReference type="Pfam" id="PF07715">
    <property type="entry name" value="Plug"/>
    <property type="match status" value="1"/>
</dbReference>
<keyword evidence="6 14" id="KW-0812">Transmembrane</keyword>
<keyword evidence="11 14" id="KW-0472">Membrane</keyword>
<dbReference type="EMBL" id="FCOA02000033">
    <property type="protein sequence ID" value="SAK89158.1"/>
    <property type="molecule type" value="Genomic_DNA"/>
</dbReference>
<dbReference type="PANTHER" id="PTHR32552">
    <property type="entry name" value="FERRICHROME IRON RECEPTOR-RELATED"/>
    <property type="match status" value="1"/>
</dbReference>
<dbReference type="InterPro" id="IPR010917">
    <property type="entry name" value="TonB_rcpt_CS"/>
</dbReference>
<evidence type="ECO:0000256" key="8">
    <source>
        <dbReference type="ARBA" id="ARBA00023004"/>
    </source>
</evidence>
<keyword evidence="4 14" id="KW-1134">Transmembrane beta strand</keyword>
<reference evidence="19" key="1">
    <citation type="submission" date="2016-01" db="EMBL/GenBank/DDBJ databases">
        <authorList>
            <person name="Peeters C."/>
        </authorList>
    </citation>
    <scope>NUCLEOTIDE SEQUENCE</scope>
    <source>
        <strain evidence="19">LMG 29322</strain>
    </source>
</reference>
<keyword evidence="5" id="KW-0410">Iron transport</keyword>
<evidence type="ECO:0000256" key="16">
    <source>
        <dbReference type="RuleBase" id="RU003357"/>
    </source>
</evidence>
<dbReference type="InterPro" id="IPR039426">
    <property type="entry name" value="TonB-dep_rcpt-like"/>
</dbReference>
<dbReference type="InterPro" id="IPR010105">
    <property type="entry name" value="TonB_sidphr_rcpt"/>
</dbReference>
<evidence type="ECO:0000256" key="5">
    <source>
        <dbReference type="ARBA" id="ARBA00022496"/>
    </source>
</evidence>
<dbReference type="NCBIfam" id="TIGR01783">
    <property type="entry name" value="TonB-siderophor"/>
    <property type="match status" value="1"/>
</dbReference>
<evidence type="ECO:0000256" key="7">
    <source>
        <dbReference type="ARBA" id="ARBA00022729"/>
    </source>
</evidence>
<evidence type="ECO:0000256" key="11">
    <source>
        <dbReference type="ARBA" id="ARBA00023136"/>
    </source>
</evidence>
<dbReference type="PANTHER" id="PTHR32552:SF82">
    <property type="entry name" value="FCUA PROTEIN"/>
    <property type="match status" value="1"/>
</dbReference>
<gene>
    <name evidence="19" type="ORF">AWB79_06383</name>
</gene>
<dbReference type="PROSITE" id="PS52016">
    <property type="entry name" value="TONB_DEPENDENT_REC_3"/>
    <property type="match status" value="1"/>
</dbReference>
<feature type="domain" description="TonB-dependent receptor-like beta-barrel" evidence="17">
    <location>
        <begin position="322"/>
        <end position="703"/>
    </location>
</feature>
<keyword evidence="13 14" id="KW-0998">Cell outer membrane</keyword>
<keyword evidence="8" id="KW-0408">Iron</keyword>
<accession>A0A158D3I9</accession>
<dbReference type="GO" id="GO:0015891">
    <property type="term" value="P:siderophore transport"/>
    <property type="evidence" value="ECO:0007669"/>
    <property type="project" value="InterPro"/>
</dbReference>
<keyword evidence="20" id="KW-1185">Reference proteome</keyword>
<keyword evidence="10 16" id="KW-0798">TonB box</keyword>
<evidence type="ECO:0000259" key="17">
    <source>
        <dbReference type="Pfam" id="PF00593"/>
    </source>
</evidence>
<dbReference type="OrthoDB" id="8732650at2"/>
<dbReference type="InterPro" id="IPR036942">
    <property type="entry name" value="Beta-barrel_TonB_sf"/>
</dbReference>
<comment type="subcellular location">
    <subcellularLocation>
        <location evidence="1 14">Cell outer membrane</location>
        <topology evidence="1 14">Multi-pass membrane protein</topology>
    </subcellularLocation>
</comment>
<evidence type="ECO:0000259" key="18">
    <source>
        <dbReference type="Pfam" id="PF07715"/>
    </source>
</evidence>
<protein>
    <submittedName>
        <fullName evidence="19">TonB-denpendent receptor</fullName>
    </submittedName>
</protein>
<evidence type="ECO:0000256" key="15">
    <source>
        <dbReference type="PROSITE-ProRule" id="PRU10144"/>
    </source>
</evidence>
<keyword evidence="7" id="KW-0732">Signal</keyword>
<dbReference type="InterPro" id="IPR000531">
    <property type="entry name" value="Beta-barrel_TonB"/>
</dbReference>
<dbReference type="Gene3D" id="2.170.130.10">
    <property type="entry name" value="TonB-dependent receptor, plug domain"/>
    <property type="match status" value="1"/>
</dbReference>
<dbReference type="GO" id="GO:0015344">
    <property type="term" value="F:siderophore uptake transmembrane transporter activity"/>
    <property type="evidence" value="ECO:0007669"/>
    <property type="project" value="TreeGrafter"/>
</dbReference>
<proteinExistence type="inferred from homology"/>
<dbReference type="Pfam" id="PF00593">
    <property type="entry name" value="TonB_dep_Rec_b-barrel"/>
    <property type="match status" value="1"/>
</dbReference>
<dbReference type="PROSITE" id="PS01156">
    <property type="entry name" value="TONB_DEPENDENT_REC_2"/>
    <property type="match status" value="1"/>
</dbReference>
<evidence type="ECO:0000256" key="13">
    <source>
        <dbReference type="ARBA" id="ARBA00023237"/>
    </source>
</evidence>
<dbReference type="InterPro" id="IPR012910">
    <property type="entry name" value="Plug_dom"/>
</dbReference>
<dbReference type="GO" id="GO:0038023">
    <property type="term" value="F:signaling receptor activity"/>
    <property type="evidence" value="ECO:0007669"/>
    <property type="project" value="InterPro"/>
</dbReference>
<dbReference type="Proteomes" id="UP000054851">
    <property type="component" value="Unassembled WGS sequence"/>
</dbReference>
<evidence type="ECO:0000256" key="2">
    <source>
        <dbReference type="ARBA" id="ARBA00009810"/>
    </source>
</evidence>
<dbReference type="STRING" id="1777140.AWB79_06383"/>
<dbReference type="SUPFAM" id="SSF56935">
    <property type="entry name" value="Porins"/>
    <property type="match status" value="1"/>
</dbReference>
<evidence type="ECO:0000256" key="9">
    <source>
        <dbReference type="ARBA" id="ARBA00023065"/>
    </source>
</evidence>
<evidence type="ECO:0000256" key="14">
    <source>
        <dbReference type="PROSITE-ProRule" id="PRU01360"/>
    </source>
</evidence>
<keyword evidence="9" id="KW-0406">Ion transport</keyword>
<organism evidence="19 20">
    <name type="scientific">Caballeronia hypogeia</name>
    <dbReference type="NCBI Taxonomy" id="1777140"/>
    <lineage>
        <taxon>Bacteria</taxon>
        <taxon>Pseudomonadati</taxon>
        <taxon>Pseudomonadota</taxon>
        <taxon>Betaproteobacteria</taxon>
        <taxon>Burkholderiales</taxon>
        <taxon>Burkholderiaceae</taxon>
        <taxon>Caballeronia</taxon>
    </lineage>
</organism>
<evidence type="ECO:0000256" key="12">
    <source>
        <dbReference type="ARBA" id="ARBA00023170"/>
    </source>
</evidence>
<feature type="domain" description="TonB-dependent receptor plug" evidence="18">
    <location>
        <begin position="92"/>
        <end position="189"/>
    </location>
</feature>
<dbReference type="CDD" id="cd01347">
    <property type="entry name" value="ligand_gated_channel"/>
    <property type="match status" value="1"/>
</dbReference>
<dbReference type="GO" id="GO:0009279">
    <property type="term" value="C:cell outer membrane"/>
    <property type="evidence" value="ECO:0007669"/>
    <property type="project" value="UniProtKB-SubCell"/>
</dbReference>
<dbReference type="AlphaFoldDB" id="A0A158D3I9"/>